<name>A0A0D2LTF2_HYPSF</name>
<accession>A0A0D2LTF2</accession>
<sequence>MPMEGTHPPEMPRRPPIYESLGPTSDQSLVSLVEFSSAAELLAIGYEDGLVEIFELVDKDWVCLYVFHRADATPQGAEAVQESPVCLVRWHPILAHEMIVGFGDGSAHIVSFLDQSGDNWGKATSLKVIDFSPSCISSTINWKHATLNKTASKLIGLVGRDVFVYKKPFNLDDVYDLTVFRALPKRAVQHDPLNVWYLDHGRTLLVLHPLAISWVSTRRKTLTYSLPFPDTRTLSSAAISPSKEFLVAINIRGDAELFSVIHKQLLQVLREDVGPFRPLVSAIFYGRSSLALAYADRPDLQIIPDLNICGYQQAREIQLLRHNKCPYPPGSSLKLYVGDSTMICGQGHIILAKPDRKPGSNLSIVIPSNAQFHVVEPPSPPGDEVRRYSEVVLETLTELVETPTELVETPTVLVETPTVLVETRTAASPRMYWKIPGFSVGFARW</sequence>
<dbReference type="AlphaFoldDB" id="A0A0D2LTF2"/>
<gene>
    <name evidence="1" type="ORF">HYPSUDRAFT_59560</name>
</gene>
<evidence type="ECO:0000313" key="2">
    <source>
        <dbReference type="Proteomes" id="UP000054270"/>
    </source>
</evidence>
<protein>
    <recommendedName>
        <fullName evidence="3">Anaphase-promoting complex subunit 4 WD40 domain-containing protein</fullName>
    </recommendedName>
</protein>
<evidence type="ECO:0000313" key="1">
    <source>
        <dbReference type="EMBL" id="KJA14093.1"/>
    </source>
</evidence>
<organism evidence="1 2">
    <name type="scientific">Hypholoma sublateritium (strain FD-334 SS-4)</name>
    <dbReference type="NCBI Taxonomy" id="945553"/>
    <lineage>
        <taxon>Eukaryota</taxon>
        <taxon>Fungi</taxon>
        <taxon>Dikarya</taxon>
        <taxon>Basidiomycota</taxon>
        <taxon>Agaricomycotina</taxon>
        <taxon>Agaricomycetes</taxon>
        <taxon>Agaricomycetidae</taxon>
        <taxon>Agaricales</taxon>
        <taxon>Agaricineae</taxon>
        <taxon>Strophariaceae</taxon>
        <taxon>Hypholoma</taxon>
    </lineage>
</organism>
<reference evidence="2" key="1">
    <citation type="submission" date="2014-04" db="EMBL/GenBank/DDBJ databases">
        <title>Evolutionary Origins and Diversification of the Mycorrhizal Mutualists.</title>
        <authorList>
            <consortium name="DOE Joint Genome Institute"/>
            <consortium name="Mycorrhizal Genomics Consortium"/>
            <person name="Kohler A."/>
            <person name="Kuo A."/>
            <person name="Nagy L.G."/>
            <person name="Floudas D."/>
            <person name="Copeland A."/>
            <person name="Barry K.W."/>
            <person name="Cichocki N."/>
            <person name="Veneault-Fourrey C."/>
            <person name="LaButti K."/>
            <person name="Lindquist E.A."/>
            <person name="Lipzen A."/>
            <person name="Lundell T."/>
            <person name="Morin E."/>
            <person name="Murat C."/>
            <person name="Riley R."/>
            <person name="Ohm R."/>
            <person name="Sun H."/>
            <person name="Tunlid A."/>
            <person name="Henrissat B."/>
            <person name="Grigoriev I.V."/>
            <person name="Hibbett D.S."/>
            <person name="Martin F."/>
        </authorList>
    </citation>
    <scope>NUCLEOTIDE SEQUENCE [LARGE SCALE GENOMIC DNA]</scope>
    <source>
        <strain evidence="2">FD-334 SS-4</strain>
    </source>
</reference>
<dbReference type="SUPFAM" id="SSF50978">
    <property type="entry name" value="WD40 repeat-like"/>
    <property type="match status" value="1"/>
</dbReference>
<keyword evidence="2" id="KW-1185">Reference proteome</keyword>
<dbReference type="InterPro" id="IPR036322">
    <property type="entry name" value="WD40_repeat_dom_sf"/>
</dbReference>
<dbReference type="EMBL" id="KN817695">
    <property type="protein sequence ID" value="KJA14093.1"/>
    <property type="molecule type" value="Genomic_DNA"/>
</dbReference>
<proteinExistence type="predicted"/>
<dbReference type="Proteomes" id="UP000054270">
    <property type="component" value="Unassembled WGS sequence"/>
</dbReference>
<evidence type="ECO:0008006" key="3">
    <source>
        <dbReference type="Google" id="ProtNLM"/>
    </source>
</evidence>